<organism evidence="2">
    <name type="scientific">uncultured Caudovirales phage</name>
    <dbReference type="NCBI Taxonomy" id="2100421"/>
    <lineage>
        <taxon>Viruses</taxon>
        <taxon>Duplodnaviria</taxon>
        <taxon>Heunggongvirae</taxon>
        <taxon>Uroviricota</taxon>
        <taxon>Caudoviricetes</taxon>
        <taxon>Peduoviridae</taxon>
        <taxon>Maltschvirus</taxon>
        <taxon>Maltschvirus maltsch</taxon>
    </lineage>
</organism>
<gene>
    <name evidence="2" type="ORF">UFOVP678_57</name>
</gene>
<accession>A0A6J5NDX9</accession>
<evidence type="ECO:0000313" key="2">
    <source>
        <dbReference type="EMBL" id="CAB4157920.1"/>
    </source>
</evidence>
<evidence type="ECO:0000256" key="1">
    <source>
        <dbReference type="SAM" id="Phobius"/>
    </source>
</evidence>
<protein>
    <submittedName>
        <fullName evidence="2">Uncharacterized protein</fullName>
    </submittedName>
</protein>
<dbReference type="EMBL" id="LR796655">
    <property type="protein sequence ID" value="CAB4157920.1"/>
    <property type="molecule type" value="Genomic_DNA"/>
</dbReference>
<keyword evidence="1" id="KW-0472">Membrane</keyword>
<name>A0A6J5NDX9_9CAUD</name>
<proteinExistence type="predicted"/>
<keyword evidence="1" id="KW-0812">Transmembrane</keyword>
<sequence length="50" mass="5776">MTEAELKLLSHEEVCKVRYEQIHARLKRLEQILLGTAGFIIITLLTLVLK</sequence>
<keyword evidence="1" id="KW-1133">Transmembrane helix</keyword>
<reference evidence="2" key="1">
    <citation type="submission" date="2020-04" db="EMBL/GenBank/DDBJ databases">
        <authorList>
            <person name="Chiriac C."/>
            <person name="Salcher M."/>
            <person name="Ghai R."/>
            <person name="Kavagutti S V."/>
        </authorList>
    </citation>
    <scope>NUCLEOTIDE SEQUENCE</scope>
</reference>
<feature type="transmembrane region" description="Helical" evidence="1">
    <location>
        <begin position="32"/>
        <end position="49"/>
    </location>
</feature>